<reference evidence="1 2" key="1">
    <citation type="journal article" date="2022" name="bioRxiv">
        <title>The genome of the oomycete Peronosclerospora sorghi, a cosmopolitan pathogen of maize and sorghum, is inflated with dispersed pseudogenes.</title>
        <authorList>
            <person name="Fletcher K."/>
            <person name="Martin F."/>
            <person name="Isakeit T."/>
            <person name="Cavanaugh K."/>
            <person name="Magill C."/>
            <person name="Michelmore R."/>
        </authorList>
    </citation>
    <scope>NUCLEOTIDE SEQUENCE [LARGE SCALE GENOMIC DNA]</scope>
    <source>
        <strain evidence="1">P6</strain>
    </source>
</reference>
<evidence type="ECO:0000313" key="1">
    <source>
        <dbReference type="EMBL" id="KAI9923047.1"/>
    </source>
</evidence>
<dbReference type="Proteomes" id="UP001163321">
    <property type="component" value="Chromosome 1"/>
</dbReference>
<accession>A0ACC0WW90</accession>
<proteinExistence type="predicted"/>
<name>A0ACC0WW90_9STRA</name>
<gene>
    <name evidence="1" type="ORF">PsorP6_001358</name>
</gene>
<protein>
    <submittedName>
        <fullName evidence="1">Uncharacterized protein</fullName>
    </submittedName>
</protein>
<organism evidence="1 2">
    <name type="scientific">Peronosclerospora sorghi</name>
    <dbReference type="NCBI Taxonomy" id="230839"/>
    <lineage>
        <taxon>Eukaryota</taxon>
        <taxon>Sar</taxon>
        <taxon>Stramenopiles</taxon>
        <taxon>Oomycota</taxon>
        <taxon>Peronosporomycetes</taxon>
        <taxon>Peronosporales</taxon>
        <taxon>Peronosporaceae</taxon>
        <taxon>Peronosclerospora</taxon>
    </lineage>
</organism>
<dbReference type="EMBL" id="CM047580">
    <property type="protein sequence ID" value="KAI9923047.1"/>
    <property type="molecule type" value="Genomic_DNA"/>
</dbReference>
<keyword evidence="2" id="KW-1185">Reference proteome</keyword>
<comment type="caution">
    <text evidence="1">The sequence shown here is derived from an EMBL/GenBank/DDBJ whole genome shotgun (WGS) entry which is preliminary data.</text>
</comment>
<evidence type="ECO:0000313" key="2">
    <source>
        <dbReference type="Proteomes" id="UP001163321"/>
    </source>
</evidence>
<sequence>MPLVIFVGVNQHGQSIPFGCALLRNEKRVSLMWLLETWKKAMGCGPDTTFTDRDEWICQFTNDTSSLLRVESFTQIFVMVCIDSWTQVPSVHAGLFGILRLPSSTAFEAAWAQITFSHNLSGNDRVRHLYSIREKWEAPYFRDVFTARLSTTQRAESINAYWSVKNIFTVGEYYISQRWRHRSASVLDAAVFASSSEPSSNSEPSSSSEPFSSSGASSITSNLSGLPDLNPPASQPKGRPVGSKRIRSGMEKSKRRCGKCRAVGHTIRKCPEREYWASHTVRQHPAAKG</sequence>